<dbReference type="PATRIC" id="fig|329854.7.peg.1521"/>
<dbReference type="EMBL" id="LTDF01000062">
    <property type="protein sequence ID" value="KXT53077.1"/>
    <property type="molecule type" value="Genomic_DNA"/>
</dbReference>
<protein>
    <recommendedName>
        <fullName evidence="3">Redoxin domain-containing protein</fullName>
    </recommendedName>
</protein>
<name>A0A139LNQ2_9BACE</name>
<dbReference type="AlphaFoldDB" id="A0A139LNQ2"/>
<comment type="caution">
    <text evidence="1">The sequence shown here is derived from an EMBL/GenBank/DDBJ whole genome shotgun (WGS) entry which is preliminary data.</text>
</comment>
<evidence type="ECO:0000313" key="1">
    <source>
        <dbReference type="EMBL" id="KXT53077.1"/>
    </source>
</evidence>
<gene>
    <name evidence="1" type="ORF">HMPREF2531_01495</name>
</gene>
<evidence type="ECO:0000313" key="2">
    <source>
        <dbReference type="Proteomes" id="UP000070319"/>
    </source>
</evidence>
<dbReference type="RefSeq" id="WP_061435259.1">
    <property type="nucleotide sequence ID" value="NZ_KQ968690.1"/>
</dbReference>
<proteinExistence type="predicted"/>
<evidence type="ECO:0008006" key="3">
    <source>
        <dbReference type="Google" id="ProtNLM"/>
    </source>
</evidence>
<accession>A0A139LNQ2</accession>
<sequence length="207" mass="24562">MKKKEYLLIFSLALLLVFSSIYGYIRFRNLHDIQSFLYALKKETDVKIGYLEALRDCRFYEMQLNGKRISHSSCVVDMHGYKRKISDVMPDNTLALRYSDMSCDVCVDSIVNRLNIYKDSIGLKSIVLLTNSQNTNYIRRFKKINRIDFNVYILDETLDSVFEDIGMPYLFIYSPDNERMNNMFIPQKEELRLTDEYLHSVLLKYFD</sequence>
<organism evidence="1">
    <name type="scientific">Bacteroides intestinalis</name>
    <dbReference type="NCBI Taxonomy" id="329854"/>
    <lineage>
        <taxon>Bacteria</taxon>
        <taxon>Pseudomonadati</taxon>
        <taxon>Bacteroidota</taxon>
        <taxon>Bacteroidia</taxon>
        <taxon>Bacteroidales</taxon>
        <taxon>Bacteroidaceae</taxon>
        <taxon>Bacteroides</taxon>
    </lineage>
</organism>
<reference evidence="1 2" key="1">
    <citation type="submission" date="2016-02" db="EMBL/GenBank/DDBJ databases">
        <authorList>
            <person name="Wen L."/>
            <person name="He K."/>
            <person name="Yang H."/>
        </authorList>
    </citation>
    <scope>NUCLEOTIDE SEQUENCE [LARGE SCALE GENOMIC DNA]</scope>
    <source>
        <strain evidence="1 2">KLE1704</strain>
    </source>
</reference>
<dbReference type="Proteomes" id="UP000070319">
    <property type="component" value="Unassembled WGS sequence"/>
</dbReference>